<keyword evidence="1" id="KW-0472">Membrane</keyword>
<feature type="chain" id="PRO_5029448956" description="Ig-like domain-containing protein" evidence="2">
    <location>
        <begin position="21"/>
        <end position="344"/>
    </location>
</feature>
<dbReference type="InterPro" id="IPR036179">
    <property type="entry name" value="Ig-like_dom_sf"/>
</dbReference>
<dbReference type="Proteomes" id="UP000518266">
    <property type="component" value="Unassembled WGS sequence"/>
</dbReference>
<keyword evidence="1" id="KW-0812">Transmembrane</keyword>
<dbReference type="SMART" id="SM00409">
    <property type="entry name" value="IG"/>
    <property type="match status" value="2"/>
</dbReference>
<organism evidence="4 5">
    <name type="scientific">Dissostichus mawsoni</name>
    <name type="common">Antarctic cod</name>
    <dbReference type="NCBI Taxonomy" id="36200"/>
    <lineage>
        <taxon>Eukaryota</taxon>
        <taxon>Metazoa</taxon>
        <taxon>Chordata</taxon>
        <taxon>Craniata</taxon>
        <taxon>Vertebrata</taxon>
        <taxon>Euteleostomi</taxon>
        <taxon>Actinopterygii</taxon>
        <taxon>Neopterygii</taxon>
        <taxon>Teleostei</taxon>
        <taxon>Neoteleostei</taxon>
        <taxon>Acanthomorphata</taxon>
        <taxon>Eupercaria</taxon>
        <taxon>Perciformes</taxon>
        <taxon>Notothenioidei</taxon>
        <taxon>Nototheniidae</taxon>
        <taxon>Dissostichus</taxon>
    </lineage>
</organism>
<dbReference type="EMBL" id="JAAKFY010000014">
    <property type="protein sequence ID" value="KAF3846914.1"/>
    <property type="molecule type" value="Genomic_DNA"/>
</dbReference>
<dbReference type="InterPro" id="IPR013783">
    <property type="entry name" value="Ig-like_fold"/>
</dbReference>
<comment type="caution">
    <text evidence="4">The sequence shown here is derived from an EMBL/GenBank/DDBJ whole genome shotgun (WGS) entry which is preliminary data.</text>
</comment>
<feature type="transmembrane region" description="Helical" evidence="1">
    <location>
        <begin position="314"/>
        <end position="337"/>
    </location>
</feature>
<keyword evidence="2" id="KW-0732">Signal</keyword>
<reference evidence="4 5" key="1">
    <citation type="submission" date="2020-03" db="EMBL/GenBank/DDBJ databases">
        <title>Dissostichus mawsoni Genome sequencing and assembly.</title>
        <authorList>
            <person name="Park H."/>
        </authorList>
    </citation>
    <scope>NUCLEOTIDE SEQUENCE [LARGE SCALE GENOMIC DNA]</scope>
    <source>
        <strain evidence="4">DM0001</strain>
        <tissue evidence="4">Muscle</tissue>
    </source>
</reference>
<protein>
    <recommendedName>
        <fullName evidence="3">Ig-like domain-containing protein</fullName>
    </recommendedName>
</protein>
<dbReference type="PROSITE" id="PS50835">
    <property type="entry name" value="IG_LIKE"/>
    <property type="match status" value="2"/>
</dbReference>
<keyword evidence="1" id="KW-1133">Transmembrane helix</keyword>
<dbReference type="SUPFAM" id="SSF48726">
    <property type="entry name" value="Immunoglobulin"/>
    <property type="match status" value="2"/>
</dbReference>
<sequence>MAAVSELSVLLFALISNIHAEELITIRKENDSFTFKLPEEASSCLISRFVGEEKLVLWNTSDLWNQNSSVPEEDLKQRLVSMANTSSYMIQNLTHSDSGLYQEECWTEGQVTQLLWEKIDLPCRGAADNLDVQWLKQDYRYEEEIWNRVFGDNTASVMDNGRRYQVVENTSALRISNISTTNFRLFNCLVMNQQQCVSSHPAQLWLNTEIIYRSVEETVVLQCPVTDFSEEEPPYWTSDFLNSDQGQLDYTLGLYNQIRSNVCSDTDGRFVIPNVTLGDTGEYWCAVTDRYQCLSSTKTVLKHRDPFGVHSSFYAVRCSALSVLLLMLCVVVVTVTLRTRTRDT</sequence>
<dbReference type="InterPro" id="IPR007110">
    <property type="entry name" value="Ig-like_dom"/>
</dbReference>
<gene>
    <name evidence="4" type="ORF">F7725_003992</name>
</gene>
<name>A0A7J5YBT9_DISMA</name>
<accession>A0A7J5YBT9</accession>
<dbReference type="OrthoDB" id="8961922at2759"/>
<dbReference type="AlphaFoldDB" id="A0A7J5YBT9"/>
<keyword evidence="5" id="KW-1185">Reference proteome</keyword>
<evidence type="ECO:0000256" key="1">
    <source>
        <dbReference type="SAM" id="Phobius"/>
    </source>
</evidence>
<feature type="domain" description="Ig-like" evidence="3">
    <location>
        <begin position="108"/>
        <end position="198"/>
    </location>
</feature>
<evidence type="ECO:0000256" key="2">
    <source>
        <dbReference type="SAM" id="SignalP"/>
    </source>
</evidence>
<evidence type="ECO:0000313" key="4">
    <source>
        <dbReference type="EMBL" id="KAF3846914.1"/>
    </source>
</evidence>
<dbReference type="InterPro" id="IPR003599">
    <property type="entry name" value="Ig_sub"/>
</dbReference>
<evidence type="ECO:0000313" key="5">
    <source>
        <dbReference type="Proteomes" id="UP000518266"/>
    </source>
</evidence>
<feature type="domain" description="Ig-like" evidence="3">
    <location>
        <begin position="217"/>
        <end position="301"/>
    </location>
</feature>
<feature type="signal peptide" evidence="2">
    <location>
        <begin position="1"/>
        <end position="20"/>
    </location>
</feature>
<proteinExistence type="predicted"/>
<dbReference type="Gene3D" id="2.60.40.10">
    <property type="entry name" value="Immunoglobulins"/>
    <property type="match status" value="2"/>
</dbReference>
<evidence type="ECO:0000259" key="3">
    <source>
        <dbReference type="PROSITE" id="PS50835"/>
    </source>
</evidence>